<dbReference type="EMBL" id="DXHX01000035">
    <property type="protein sequence ID" value="HIV73942.1"/>
    <property type="molecule type" value="Genomic_DNA"/>
</dbReference>
<evidence type="ECO:0000256" key="6">
    <source>
        <dbReference type="ARBA" id="ARBA00022777"/>
    </source>
</evidence>
<dbReference type="SUPFAM" id="SSF55785">
    <property type="entry name" value="PYP-like sensor domain (PAS domain)"/>
    <property type="match status" value="1"/>
</dbReference>
<reference evidence="10" key="2">
    <citation type="submission" date="2021-04" db="EMBL/GenBank/DDBJ databases">
        <authorList>
            <person name="Gilroy R."/>
        </authorList>
    </citation>
    <scope>NUCLEOTIDE SEQUENCE</scope>
    <source>
        <strain evidence="10">CHK169-2315</strain>
    </source>
</reference>
<dbReference type="InterPro" id="IPR036890">
    <property type="entry name" value="HATPase_C_sf"/>
</dbReference>
<dbReference type="InterPro" id="IPR003594">
    <property type="entry name" value="HATPase_dom"/>
</dbReference>
<dbReference type="Proteomes" id="UP000823937">
    <property type="component" value="Unassembled WGS sequence"/>
</dbReference>
<dbReference type="SMART" id="SM00388">
    <property type="entry name" value="HisKA"/>
    <property type="match status" value="1"/>
</dbReference>
<dbReference type="InterPro" id="IPR005467">
    <property type="entry name" value="His_kinase_dom"/>
</dbReference>
<dbReference type="PANTHER" id="PTHR43065">
    <property type="entry name" value="SENSOR HISTIDINE KINASE"/>
    <property type="match status" value="1"/>
</dbReference>
<name>A0A9D1PKX4_9BACI</name>
<evidence type="ECO:0000313" key="11">
    <source>
        <dbReference type="Proteomes" id="UP000823937"/>
    </source>
</evidence>
<dbReference type="GO" id="GO:0005524">
    <property type="term" value="F:ATP binding"/>
    <property type="evidence" value="ECO:0007669"/>
    <property type="project" value="UniProtKB-KW"/>
</dbReference>
<evidence type="ECO:0000256" key="3">
    <source>
        <dbReference type="ARBA" id="ARBA00022553"/>
    </source>
</evidence>
<comment type="caution">
    <text evidence="10">The sequence shown here is derived from an EMBL/GenBank/DDBJ whole genome shotgun (WGS) entry which is preliminary data.</text>
</comment>
<keyword evidence="5" id="KW-0547">Nucleotide-binding</keyword>
<evidence type="ECO:0000256" key="1">
    <source>
        <dbReference type="ARBA" id="ARBA00000085"/>
    </source>
</evidence>
<keyword evidence="4" id="KW-0808">Transferase</keyword>
<dbReference type="Pfam" id="PF02518">
    <property type="entry name" value="HATPase_c"/>
    <property type="match status" value="1"/>
</dbReference>
<sequence>MIEREQLIDKLVGVQSSKQNYYTQLKQTILELEKKNTQLEIINDVMRSFNIEMSMDEMLRHILEKLNKIYPFQRLGLNRFDKETDELYVTNVYPTDTTYPYIGTFIPIEQSIYWEVVEQNNYKNYHLSEEQSYTEDKSFLHIGLQQVLIFPLRSKGNIIGTFSLGTEDTLTFEQAEINFFQQLSDQLAVSIENVFLYQKMLQSKEEWEQTFSAVLDAIVLVDLNGKILRANEAGSALLTKYRCMENIHTLLYETMLPTQSMIQQCASTEQVTYEEIKIAEETYEVYAYPSLNDENELYHIILYMKDVTNKQLYEMQLIQSSKLAAIGEMAAGVAHELNNPLTAILGNTQLLLRKAKEQMEISLLEDVLGAGKRCQNIVRNLLTFSRQDAYLFEKCSMNEAVQTVLSLVGYQISQNHIKLETDLQENLSSFLGSIQQIEQVIINILLNAQDELVHLNRHDGQIIISSRECADAIYLSVQDNGMGMTESEKQNIFDPFYTTKEIQKGTGLGLSVSLGIVASHHGEIFVQSEKGVGSTFTIKLPKCE</sequence>
<organism evidence="10 11">
    <name type="scientific">Candidatus Pseudogracilibacillus intestinigallinarum</name>
    <dbReference type="NCBI Taxonomy" id="2838742"/>
    <lineage>
        <taxon>Bacteria</taxon>
        <taxon>Bacillati</taxon>
        <taxon>Bacillota</taxon>
        <taxon>Bacilli</taxon>
        <taxon>Bacillales</taxon>
        <taxon>Bacillaceae</taxon>
        <taxon>Pseudogracilibacillus</taxon>
    </lineage>
</organism>
<evidence type="ECO:0000259" key="9">
    <source>
        <dbReference type="PROSITE" id="PS50109"/>
    </source>
</evidence>
<accession>A0A9D1PKX4</accession>
<keyword evidence="7" id="KW-0067">ATP-binding</keyword>
<dbReference type="InterPro" id="IPR004358">
    <property type="entry name" value="Sig_transdc_His_kin-like_C"/>
</dbReference>
<dbReference type="Pfam" id="PF13185">
    <property type="entry name" value="GAF_2"/>
    <property type="match status" value="1"/>
</dbReference>
<feature type="domain" description="Histidine kinase" evidence="9">
    <location>
        <begin position="332"/>
        <end position="544"/>
    </location>
</feature>
<dbReference type="PRINTS" id="PR00344">
    <property type="entry name" value="BCTRLSENSOR"/>
</dbReference>
<dbReference type="PROSITE" id="PS50109">
    <property type="entry name" value="HIS_KIN"/>
    <property type="match status" value="1"/>
</dbReference>
<dbReference type="InterPro" id="IPR003018">
    <property type="entry name" value="GAF"/>
</dbReference>
<dbReference type="InterPro" id="IPR029016">
    <property type="entry name" value="GAF-like_dom_sf"/>
</dbReference>
<dbReference type="CDD" id="cd00082">
    <property type="entry name" value="HisKA"/>
    <property type="match status" value="1"/>
</dbReference>
<dbReference type="InterPro" id="IPR036097">
    <property type="entry name" value="HisK_dim/P_sf"/>
</dbReference>
<dbReference type="GO" id="GO:0000155">
    <property type="term" value="F:phosphorelay sensor kinase activity"/>
    <property type="evidence" value="ECO:0007669"/>
    <property type="project" value="InterPro"/>
</dbReference>
<evidence type="ECO:0000256" key="2">
    <source>
        <dbReference type="ARBA" id="ARBA00012438"/>
    </source>
</evidence>
<dbReference type="InterPro" id="IPR035965">
    <property type="entry name" value="PAS-like_dom_sf"/>
</dbReference>
<proteinExistence type="predicted"/>
<gene>
    <name evidence="10" type="ORF">H9895_02550</name>
</gene>
<dbReference type="SMART" id="SM00387">
    <property type="entry name" value="HATPase_c"/>
    <property type="match status" value="1"/>
</dbReference>
<dbReference type="SUPFAM" id="SSF55781">
    <property type="entry name" value="GAF domain-like"/>
    <property type="match status" value="1"/>
</dbReference>
<evidence type="ECO:0000313" key="10">
    <source>
        <dbReference type="EMBL" id="HIV73942.1"/>
    </source>
</evidence>
<keyword evidence="3" id="KW-0597">Phosphoprotein</keyword>
<evidence type="ECO:0000256" key="8">
    <source>
        <dbReference type="ARBA" id="ARBA00023012"/>
    </source>
</evidence>
<protein>
    <recommendedName>
        <fullName evidence="2">histidine kinase</fullName>
        <ecNumber evidence="2">2.7.13.3</ecNumber>
    </recommendedName>
</protein>
<dbReference type="SUPFAM" id="SSF47384">
    <property type="entry name" value="Homodimeric domain of signal transducing histidine kinase"/>
    <property type="match status" value="1"/>
</dbReference>
<reference evidence="10" key="1">
    <citation type="journal article" date="2021" name="PeerJ">
        <title>Extensive microbial diversity within the chicken gut microbiome revealed by metagenomics and culture.</title>
        <authorList>
            <person name="Gilroy R."/>
            <person name="Ravi A."/>
            <person name="Getino M."/>
            <person name="Pursley I."/>
            <person name="Horton D.L."/>
            <person name="Alikhan N.F."/>
            <person name="Baker D."/>
            <person name="Gharbi K."/>
            <person name="Hall N."/>
            <person name="Watson M."/>
            <person name="Adriaenssens E.M."/>
            <person name="Foster-Nyarko E."/>
            <person name="Jarju S."/>
            <person name="Secka A."/>
            <person name="Antonio M."/>
            <person name="Oren A."/>
            <person name="Chaudhuri R.R."/>
            <person name="La Ragione R."/>
            <person name="Hildebrand F."/>
            <person name="Pallen M.J."/>
        </authorList>
    </citation>
    <scope>NUCLEOTIDE SEQUENCE</scope>
    <source>
        <strain evidence="10">CHK169-2315</strain>
    </source>
</reference>
<dbReference type="InterPro" id="IPR003661">
    <property type="entry name" value="HisK_dim/P_dom"/>
</dbReference>
<dbReference type="Gene3D" id="3.30.450.40">
    <property type="match status" value="1"/>
</dbReference>
<dbReference type="AlphaFoldDB" id="A0A9D1PKX4"/>
<evidence type="ECO:0000256" key="5">
    <source>
        <dbReference type="ARBA" id="ARBA00022741"/>
    </source>
</evidence>
<comment type="catalytic activity">
    <reaction evidence="1">
        <text>ATP + protein L-histidine = ADP + protein N-phospho-L-histidine.</text>
        <dbReference type="EC" id="2.7.13.3"/>
    </reaction>
</comment>
<dbReference type="Gene3D" id="1.10.287.130">
    <property type="match status" value="1"/>
</dbReference>
<dbReference type="SUPFAM" id="SSF55874">
    <property type="entry name" value="ATPase domain of HSP90 chaperone/DNA topoisomerase II/histidine kinase"/>
    <property type="match status" value="1"/>
</dbReference>
<dbReference type="PANTHER" id="PTHR43065:SF42">
    <property type="entry name" value="TWO-COMPONENT SENSOR PPRA"/>
    <property type="match status" value="1"/>
</dbReference>
<evidence type="ECO:0000256" key="7">
    <source>
        <dbReference type="ARBA" id="ARBA00022840"/>
    </source>
</evidence>
<dbReference type="Gene3D" id="3.30.565.10">
    <property type="entry name" value="Histidine kinase-like ATPase, C-terminal domain"/>
    <property type="match status" value="1"/>
</dbReference>
<dbReference type="Pfam" id="PF00512">
    <property type="entry name" value="HisKA"/>
    <property type="match status" value="1"/>
</dbReference>
<dbReference type="EC" id="2.7.13.3" evidence="2"/>
<keyword evidence="6" id="KW-0418">Kinase</keyword>
<keyword evidence="8" id="KW-0902">Two-component regulatory system</keyword>
<evidence type="ECO:0000256" key="4">
    <source>
        <dbReference type="ARBA" id="ARBA00022679"/>
    </source>
</evidence>
<dbReference type="SMART" id="SM00065">
    <property type="entry name" value="GAF"/>
    <property type="match status" value="1"/>
</dbReference>
<dbReference type="Gene3D" id="3.30.450.20">
    <property type="entry name" value="PAS domain"/>
    <property type="match status" value="1"/>
</dbReference>